<evidence type="ECO:0000259" key="2">
    <source>
        <dbReference type="Pfam" id="PF08486"/>
    </source>
</evidence>
<keyword evidence="1" id="KW-1133">Transmembrane helix</keyword>
<dbReference type="Proteomes" id="UP001292084">
    <property type="component" value="Unassembled WGS sequence"/>
</dbReference>
<evidence type="ECO:0000313" key="3">
    <source>
        <dbReference type="EMBL" id="MDZ5711259.1"/>
    </source>
</evidence>
<dbReference type="NCBIfam" id="TIGR02870">
    <property type="entry name" value="spore_II_D"/>
    <property type="match status" value="1"/>
</dbReference>
<organism evidence="3 4">
    <name type="scientific">Jeotgalibacillus haloalkalitolerans</name>
    <dbReference type="NCBI Taxonomy" id="3104292"/>
    <lineage>
        <taxon>Bacteria</taxon>
        <taxon>Bacillati</taxon>
        <taxon>Bacillota</taxon>
        <taxon>Bacilli</taxon>
        <taxon>Bacillales</taxon>
        <taxon>Caryophanaceae</taxon>
        <taxon>Jeotgalibacillus</taxon>
    </lineage>
</organism>
<proteinExistence type="predicted"/>
<feature type="domain" description="Sporulation stage II protein D amidase enhancer LytB N-terminal" evidence="2">
    <location>
        <begin position="62"/>
        <end position="158"/>
    </location>
</feature>
<name>A0ABU5KJ27_9BACL</name>
<dbReference type="InterPro" id="IPR051922">
    <property type="entry name" value="Bact_Sporulation_Assoc"/>
</dbReference>
<gene>
    <name evidence="3" type="primary">spoIID</name>
    <name evidence="3" type="ORF">UFB30_03445</name>
</gene>
<accession>A0ABU5KJ27</accession>
<sequence length="330" mass="36932">MHQRLKLFLLFAGYFVLLLAIPAFIVAPKEEQRTPLPDKEEPAEQVEESEAHLTVPVMRQASGEIETVDLEEYVSGVVASEMPASFEKEALKAQALAARTYVTKFLSHSGEEPITDSTTHQVYKNKEELKEIWKDDYTWKIKAIDEAVNETKGEILTYEGQPITAAFFSTSNGWTENARDYWEEDVPYLASVESKWDEQAAPGFYHEKKIPVSEFEEKLGISLSAGEQGSILERTPGNRIKSVEIAGKTFSGREIRETLDLRSTDFEWVLQGDEVVIKTKGFGHGVGMSQYGANGMALAGSSYKEIVHHYFSGVEITSIDEAVPALVVRR</sequence>
<protein>
    <submittedName>
        <fullName evidence="3">Stage II sporulation protein D</fullName>
    </submittedName>
</protein>
<evidence type="ECO:0000313" key="4">
    <source>
        <dbReference type="Proteomes" id="UP001292084"/>
    </source>
</evidence>
<keyword evidence="1" id="KW-0812">Transmembrane</keyword>
<dbReference type="InterPro" id="IPR013693">
    <property type="entry name" value="SpoIID/LytB_N"/>
</dbReference>
<dbReference type="Pfam" id="PF08486">
    <property type="entry name" value="SpoIID"/>
    <property type="match status" value="1"/>
</dbReference>
<keyword evidence="4" id="KW-1185">Reference proteome</keyword>
<feature type="transmembrane region" description="Helical" evidence="1">
    <location>
        <begin position="7"/>
        <end position="27"/>
    </location>
</feature>
<dbReference type="PANTHER" id="PTHR30032:SF4">
    <property type="entry name" value="AMIDASE ENHANCER"/>
    <property type="match status" value="1"/>
</dbReference>
<comment type="caution">
    <text evidence="3">The sequence shown here is derived from an EMBL/GenBank/DDBJ whole genome shotgun (WGS) entry which is preliminary data.</text>
</comment>
<reference evidence="3 4" key="1">
    <citation type="submission" date="2023-12" db="EMBL/GenBank/DDBJ databases">
        <title>Jeotgalibacillus haloalkaliphilus sp. nov., a novel salt-tolerant bacteria, isolated from the estuary of the Fenhe River into the Yellow River.</title>
        <authorList>
            <person name="Li Y."/>
        </authorList>
    </citation>
    <scope>NUCLEOTIDE SEQUENCE [LARGE SCALE GENOMIC DNA]</scope>
    <source>
        <strain evidence="3 4">HH7-29</strain>
    </source>
</reference>
<dbReference type="RefSeq" id="WP_322420268.1">
    <property type="nucleotide sequence ID" value="NZ_JAXQNN010000001.1"/>
</dbReference>
<dbReference type="InterPro" id="IPR014225">
    <property type="entry name" value="Spore_II_D_firmicutes"/>
</dbReference>
<keyword evidence="1" id="KW-0472">Membrane</keyword>
<dbReference type="NCBIfam" id="TIGR02669">
    <property type="entry name" value="SpoIID_LytB"/>
    <property type="match status" value="1"/>
</dbReference>
<dbReference type="EMBL" id="JAXQNN010000001">
    <property type="protein sequence ID" value="MDZ5711259.1"/>
    <property type="molecule type" value="Genomic_DNA"/>
</dbReference>
<dbReference type="InterPro" id="IPR013486">
    <property type="entry name" value="SpoIID/LytB"/>
</dbReference>
<evidence type="ECO:0000256" key="1">
    <source>
        <dbReference type="SAM" id="Phobius"/>
    </source>
</evidence>
<dbReference type="PANTHER" id="PTHR30032">
    <property type="entry name" value="N-ACETYLMURAMOYL-L-ALANINE AMIDASE-RELATED"/>
    <property type="match status" value="1"/>
</dbReference>